<dbReference type="Gene3D" id="1.10.630.10">
    <property type="entry name" value="Cytochrome P450"/>
    <property type="match status" value="1"/>
</dbReference>
<feature type="binding site" description="axial binding residue" evidence="8">
    <location>
        <position position="500"/>
    </location>
    <ligand>
        <name>heme</name>
        <dbReference type="ChEBI" id="CHEBI:30413"/>
    </ligand>
    <ligandPart>
        <name>Fe</name>
        <dbReference type="ChEBI" id="CHEBI:18248"/>
    </ligandPart>
</feature>
<name>A0A5P8N885_FORAU</name>
<dbReference type="PRINTS" id="PR00385">
    <property type="entry name" value="P450"/>
</dbReference>
<dbReference type="PANTHER" id="PTHR24291">
    <property type="entry name" value="CYTOCHROME P450 FAMILY 4"/>
    <property type="match status" value="1"/>
</dbReference>
<comment type="cofactor">
    <cofactor evidence="1 8">
        <name>heme</name>
        <dbReference type="ChEBI" id="CHEBI:30413"/>
    </cofactor>
</comment>
<dbReference type="PRINTS" id="PR00463">
    <property type="entry name" value="EP450I"/>
</dbReference>
<evidence type="ECO:0000256" key="6">
    <source>
        <dbReference type="ARBA" id="ARBA00023004"/>
    </source>
</evidence>
<evidence type="ECO:0000256" key="7">
    <source>
        <dbReference type="ARBA" id="ARBA00023033"/>
    </source>
</evidence>
<accession>A0A5P8N885</accession>
<keyword evidence="5 9" id="KW-0560">Oxidoreductase</keyword>
<evidence type="ECO:0000256" key="10">
    <source>
        <dbReference type="SAM" id="Phobius"/>
    </source>
</evidence>
<dbReference type="InterPro" id="IPR050196">
    <property type="entry name" value="Cytochrome_P450_Monoox"/>
</dbReference>
<gene>
    <name evidence="11" type="primary">Cyp4G189</name>
</gene>
<dbReference type="CDD" id="cd20628">
    <property type="entry name" value="CYP4"/>
    <property type="match status" value="1"/>
</dbReference>
<keyword evidence="4 8" id="KW-0479">Metal-binding</keyword>
<keyword evidence="10" id="KW-1133">Transmembrane helix</keyword>
<keyword evidence="10" id="KW-0812">Transmembrane</keyword>
<dbReference type="PANTHER" id="PTHR24291:SF106">
    <property type="entry name" value="CYTOCHROME P450 4G1-RELATED"/>
    <property type="match status" value="1"/>
</dbReference>
<dbReference type="InterPro" id="IPR017972">
    <property type="entry name" value="Cyt_P450_CS"/>
</dbReference>
<dbReference type="Pfam" id="PF00067">
    <property type="entry name" value="p450"/>
    <property type="match status" value="1"/>
</dbReference>
<protein>
    <submittedName>
        <fullName evidence="11">Cytochrome P450 4G189</fullName>
        <ecNumber evidence="11">1.14.13.1</ecNumber>
    </submittedName>
</protein>
<evidence type="ECO:0000256" key="1">
    <source>
        <dbReference type="ARBA" id="ARBA00001971"/>
    </source>
</evidence>
<evidence type="ECO:0000256" key="4">
    <source>
        <dbReference type="ARBA" id="ARBA00022723"/>
    </source>
</evidence>
<dbReference type="GO" id="GO:0020037">
    <property type="term" value="F:heme binding"/>
    <property type="evidence" value="ECO:0007669"/>
    <property type="project" value="InterPro"/>
</dbReference>
<keyword evidence="7 9" id="KW-0503">Monooxygenase</keyword>
<dbReference type="AlphaFoldDB" id="A0A5P8N885"/>
<evidence type="ECO:0000256" key="3">
    <source>
        <dbReference type="ARBA" id="ARBA00022617"/>
    </source>
</evidence>
<keyword evidence="3 8" id="KW-0349">Heme</keyword>
<evidence type="ECO:0000256" key="2">
    <source>
        <dbReference type="ARBA" id="ARBA00010617"/>
    </source>
</evidence>
<dbReference type="GO" id="GO:0018658">
    <property type="term" value="F:salicylate 1-monooxygenase activity"/>
    <property type="evidence" value="ECO:0007669"/>
    <property type="project" value="UniProtKB-EC"/>
</dbReference>
<evidence type="ECO:0000256" key="5">
    <source>
        <dbReference type="ARBA" id="ARBA00023002"/>
    </source>
</evidence>
<reference evidence="11" key="1">
    <citation type="submission" date="2019-04" db="EMBL/GenBank/DDBJ databases">
        <title>Insecticide resistance of earwigs: comparison between conventional, integrated pest and organic management of orchards.</title>
        <authorList>
            <person name="Fricaux T."/>
            <person name="Coustau C."/>
            <person name="Le Goff G."/>
        </authorList>
    </citation>
    <scope>NUCLEOTIDE SEQUENCE</scope>
</reference>
<feature type="transmembrane region" description="Helical" evidence="10">
    <location>
        <begin position="32"/>
        <end position="50"/>
    </location>
</feature>
<dbReference type="SUPFAM" id="SSF48264">
    <property type="entry name" value="Cytochrome P450"/>
    <property type="match status" value="1"/>
</dbReference>
<dbReference type="EMBL" id="MK756000">
    <property type="protein sequence ID" value="QFR37025.1"/>
    <property type="molecule type" value="mRNA"/>
</dbReference>
<dbReference type="EC" id="1.14.13.1" evidence="11"/>
<proteinExistence type="evidence at transcript level"/>
<organism evidence="11">
    <name type="scientific">Forficula auricularia</name>
    <name type="common">European earwig</name>
    <dbReference type="NCBI Taxonomy" id="13068"/>
    <lineage>
        <taxon>Eukaryota</taxon>
        <taxon>Metazoa</taxon>
        <taxon>Ecdysozoa</taxon>
        <taxon>Arthropoda</taxon>
        <taxon>Hexapoda</taxon>
        <taxon>Insecta</taxon>
        <taxon>Pterygota</taxon>
        <taxon>Neoptera</taxon>
        <taxon>Polyneoptera</taxon>
        <taxon>Dermaptera</taxon>
        <taxon>Neodermaptera</taxon>
        <taxon>Epidermaptera</taxon>
        <taxon>Forficuloidea</taxon>
        <taxon>Forficulidae</taxon>
        <taxon>Forficula</taxon>
    </lineage>
</organism>
<keyword evidence="6 8" id="KW-0408">Iron</keyword>
<dbReference type="InterPro" id="IPR002401">
    <property type="entry name" value="Cyt_P450_E_grp-I"/>
</dbReference>
<keyword evidence="10" id="KW-0472">Membrane</keyword>
<dbReference type="InterPro" id="IPR036396">
    <property type="entry name" value="Cyt_P450_sf"/>
</dbReference>
<evidence type="ECO:0000256" key="8">
    <source>
        <dbReference type="PIRSR" id="PIRSR602401-1"/>
    </source>
</evidence>
<evidence type="ECO:0000313" key="11">
    <source>
        <dbReference type="EMBL" id="QFR37025.1"/>
    </source>
</evidence>
<sequence>MSFADALEMVATTPEINPEVGATETVSASSSIFWYLLVPAISLYIFYYWFSRRRLNEMASKIPGLDGFPVLGVAHRFFGKTHDEIFTELMEYIQESGDKAGKLWLGPRLHVYLLDPRDIEIILGSSVHLDKSPEYRFFEPWLGDGLLITSGNKWRRHRKIIAPTFHLNVLKSFVELFNKNTHDVIERMKKQHGKTFDAHDFMSECTVEILMETAMGVDKKGHKNGFEYAMAVMKMSNILHTRHINPFLRLNWVFNLTKTSKEQVKLLETIHGVTNKIIENKKKDFDSGQKRYITSSSTKEEDSALSANKGLKDDLDAHDDDIGQKKRLAFLDYLLESRDNGNNFTEDEIREEVNTIMFEGHDTTAAGSSFFLSVMGVHPEIQDKIYEELDAIFGDSDRDCTFQDTLEMKYLERCLLESLRMYPPVPLIAREIKKDVRLASNTNIVLPAFSTIIIGTYALHRDKDIFPNPDVFDPDNFLPEKQANRHYYSYIPFSAGPRSCVGRKFAMLKLKILLSTILRKFRIEADTEEKDFKLQADLILKRADGFPIRLVPRNRGKAIA</sequence>
<dbReference type="PROSITE" id="PS00086">
    <property type="entry name" value="CYTOCHROME_P450"/>
    <property type="match status" value="1"/>
</dbReference>
<dbReference type="InterPro" id="IPR001128">
    <property type="entry name" value="Cyt_P450"/>
</dbReference>
<evidence type="ECO:0000256" key="9">
    <source>
        <dbReference type="RuleBase" id="RU000461"/>
    </source>
</evidence>
<comment type="similarity">
    <text evidence="2 9">Belongs to the cytochrome P450 family.</text>
</comment>
<dbReference type="GO" id="GO:0005506">
    <property type="term" value="F:iron ion binding"/>
    <property type="evidence" value="ECO:0007669"/>
    <property type="project" value="InterPro"/>
</dbReference>